<dbReference type="SMART" id="SM00220">
    <property type="entry name" value="S_TKc"/>
    <property type="match status" value="1"/>
</dbReference>
<dbReference type="SMART" id="SM01326">
    <property type="entry name" value="PTEN_C2"/>
    <property type="match status" value="1"/>
</dbReference>
<dbReference type="GO" id="GO:0030136">
    <property type="term" value="C:clathrin-coated vesicle"/>
    <property type="evidence" value="ECO:0007669"/>
    <property type="project" value="UniProtKB-SubCell"/>
</dbReference>
<feature type="compositionally biased region" description="Low complexity" evidence="5">
    <location>
        <begin position="830"/>
        <end position="847"/>
    </location>
</feature>
<dbReference type="InterPro" id="IPR000719">
    <property type="entry name" value="Prot_kinase_dom"/>
</dbReference>
<protein>
    <recommendedName>
        <fullName evidence="12">Cyclin-G-associated kinase</fullName>
    </recommendedName>
</protein>
<sequence length="1192" mass="130741">MSDYLRSALGYLNGSVAANEYIGQTLDINNVKLRVTRLIAEGGWALVFAVEDIATGKEYALKKLIAVDEDANRVVVQEIDTLKKLSNHPNVIQFLYAQRLEREERKGYEYLVVTELCPGGTLADILRSVSANTLTLAQVCKIAYQATRAVHHMHSQQPEPFVHRDIKLENFLLGRDGLVKLCDFGSTSTQQILPDPSWNAQKRATLEDQMAKYTTPMYRAPEMMDTWNNEPIGPPVDCWALGCILYSLITLRHPFPEGNKLAIVNGKYPPLPPNPKYACLHDLVKGCLQVSPIQRLTTAQLLERLAAIAESNDFDLREPPRIEITMKPSPPPRPTPPPPPPPSSVPPTSVPRSTAPGTMPPPPPRPAPVQTTVSKVPPPQSTTGLFNSLRGGAGSILRNLKDTSSKVMHTVQQSMARTELDASYLTSRILVMPYPADGIESAYRANHVEDVRAFLHARHPPPAKIQLYNLSRGRPNVARLPGRHIDCSFAYATPESNAPMLFALYQICQDIYQYLSADFNHVVVLYCTDGYRASATVACTLLIYSRALITSDEAIALFTTRRCQPPHLQASELRSINYMSLLRSGRPPHTKPLVLRSVIIQPVPLFTRAKDGCRPYIEIYSNGALVFTTKKAVYEEMKLFGMMEGKVCLILGDAAVRGDVTLVIHHARQQLGRVIGIKIASLHFHTGYVPITESALTFEKRDLDDAPEIGGKFRVVLNVMIGEENAKMSRVPSPWEAETCITPAPDALFGSTLEMEETLENFRTASHQEEIQKIPSSETDEVSQHEARPQPQPQSQPQPQPQPEQPKDEEPNKIEESSFQEADLLNLGMPDNTDNTSNTPATAAANPGLDIFSSSSQNESDLLGGFGMSAPQAETANSIPLINNNAPTDLLFGHDNSATKNNNSNLNMNDLLFGQNQTASNNFMFDPLGGNASGNLLGSFATGNANSNAMKSSNSEETFPRNASVPNFAAQANKDPFANLAGSLGGGLTGSWNGTPRNSNTPRSASPAPASTPIHSSPNTMHKSNATTNEMNGAGSGTSDTLSGKAKEKTSGDAFEDLLGSQGYNFFSSRKTDKDSPKTINQMRKVEAAKSMDPDRLKIAEWTEGKKGNLRALLCSLHTVLWPEADRWQRCEMHQLVTTADVKKAYRKACLAVHPDKQAGTANENIAKLIFMELNNAWSTFENDTSQQNLFS</sequence>
<dbReference type="Gene3D" id="2.60.40.1110">
    <property type="match status" value="1"/>
</dbReference>
<comment type="subcellular location">
    <subcellularLocation>
        <location evidence="1">Cytoplasmic vesicle</location>
        <location evidence="1">Clathrin-coated vesicle</location>
    </subcellularLocation>
</comment>
<dbReference type="SUPFAM" id="SSF56112">
    <property type="entry name" value="Protein kinase-like (PK-like)"/>
    <property type="match status" value="1"/>
</dbReference>
<gene>
    <name evidence="10" type="ORF">PUN28_013827</name>
</gene>
<dbReference type="InterPro" id="IPR035892">
    <property type="entry name" value="C2_domain_sf"/>
</dbReference>
<feature type="compositionally biased region" description="Pro residues" evidence="5">
    <location>
        <begin position="790"/>
        <end position="804"/>
    </location>
</feature>
<feature type="compositionally biased region" description="Polar residues" evidence="5">
    <location>
        <begin position="1019"/>
        <end position="1042"/>
    </location>
</feature>
<evidence type="ECO:0000256" key="4">
    <source>
        <dbReference type="ARBA" id="ARBA00023329"/>
    </source>
</evidence>
<dbReference type="AlphaFoldDB" id="A0AAW2F397"/>
<keyword evidence="4" id="KW-0968">Cytoplasmic vesicle</keyword>
<dbReference type="InterPro" id="IPR011009">
    <property type="entry name" value="Kinase-like_dom_sf"/>
</dbReference>
<evidence type="ECO:0000259" key="8">
    <source>
        <dbReference type="PROSITE" id="PS51181"/>
    </source>
</evidence>
<feature type="compositionally biased region" description="Pro residues" evidence="5">
    <location>
        <begin position="328"/>
        <end position="349"/>
    </location>
</feature>
<evidence type="ECO:0000313" key="11">
    <source>
        <dbReference type="Proteomes" id="UP001430953"/>
    </source>
</evidence>
<feature type="domain" description="Phosphatase tensin-type" evidence="8">
    <location>
        <begin position="411"/>
        <end position="586"/>
    </location>
</feature>
<evidence type="ECO:0000256" key="5">
    <source>
        <dbReference type="SAM" id="MobiDB-lite"/>
    </source>
</evidence>
<feature type="region of interest" description="Disordered" evidence="5">
    <location>
        <begin position="766"/>
        <end position="856"/>
    </location>
</feature>
<dbReference type="InterPro" id="IPR029023">
    <property type="entry name" value="Tensin_phosphatase"/>
</dbReference>
<feature type="compositionally biased region" description="Low complexity" evidence="5">
    <location>
        <begin position="1002"/>
        <end position="1018"/>
    </location>
</feature>
<feature type="compositionally biased region" description="Basic and acidic residues" evidence="5">
    <location>
        <begin position="805"/>
        <end position="816"/>
    </location>
</feature>
<dbReference type="Pfam" id="PF00226">
    <property type="entry name" value="DnaJ"/>
    <property type="match status" value="1"/>
</dbReference>
<feature type="region of interest" description="Disordered" evidence="5">
    <location>
        <begin position="316"/>
        <end position="391"/>
    </location>
</feature>
<dbReference type="InterPro" id="IPR029021">
    <property type="entry name" value="Prot-tyrosine_phosphatase-like"/>
</dbReference>
<dbReference type="GO" id="GO:0005524">
    <property type="term" value="F:ATP binding"/>
    <property type="evidence" value="ECO:0007669"/>
    <property type="project" value="InterPro"/>
</dbReference>
<dbReference type="PROSITE" id="PS00108">
    <property type="entry name" value="PROTEIN_KINASE_ST"/>
    <property type="match status" value="1"/>
</dbReference>
<dbReference type="SMART" id="SM00271">
    <property type="entry name" value="DnaJ"/>
    <property type="match status" value="1"/>
</dbReference>
<comment type="caution">
    <text evidence="10">The sequence shown here is derived from an EMBL/GenBank/DDBJ whole genome shotgun (WGS) entry which is preliminary data.</text>
</comment>
<comment type="similarity">
    <text evidence="2">Belongs to the protein kinase superfamily. AGC Ser/Thr protein kinase family. PKC subfamily.</text>
</comment>
<dbReference type="FunFam" id="1.10.287.110:FF:000002">
    <property type="entry name" value="putative tyrosine-protein phosphatase auxilin isoform X2"/>
    <property type="match status" value="1"/>
</dbReference>
<keyword evidence="3" id="KW-0547">Nucleotide-binding</keyword>
<reference evidence="10 11" key="1">
    <citation type="submission" date="2023-03" db="EMBL/GenBank/DDBJ databases">
        <title>High recombination rates correlate with genetic variation in Cardiocondyla obscurior ants.</title>
        <authorList>
            <person name="Errbii M."/>
        </authorList>
    </citation>
    <scope>NUCLEOTIDE SEQUENCE [LARGE SCALE GENOMIC DNA]</scope>
    <source>
        <strain evidence="10">Alpha-2009</strain>
        <tissue evidence="10">Whole body</tissue>
    </source>
</reference>
<dbReference type="InterPro" id="IPR014020">
    <property type="entry name" value="Tensin_C2-dom"/>
</dbReference>
<dbReference type="PANTHER" id="PTHR22967">
    <property type="entry name" value="SERINE/THREONINE PROTEIN KINASE"/>
    <property type="match status" value="1"/>
</dbReference>
<dbReference type="PROSITE" id="PS51182">
    <property type="entry name" value="C2_TENSIN"/>
    <property type="match status" value="1"/>
</dbReference>
<dbReference type="InterPro" id="IPR001623">
    <property type="entry name" value="DnaJ_domain"/>
</dbReference>
<dbReference type="EMBL" id="JADYXP020000014">
    <property type="protein sequence ID" value="KAL0110473.1"/>
    <property type="molecule type" value="Genomic_DNA"/>
</dbReference>
<feature type="domain" description="Protein kinase" evidence="6">
    <location>
        <begin position="33"/>
        <end position="308"/>
    </location>
</feature>
<dbReference type="Gene3D" id="1.10.510.10">
    <property type="entry name" value="Transferase(Phosphotransferase) domain 1"/>
    <property type="match status" value="1"/>
</dbReference>
<dbReference type="SUPFAM" id="SSF52799">
    <property type="entry name" value="(Phosphotyrosine protein) phosphatases II"/>
    <property type="match status" value="1"/>
</dbReference>
<keyword evidence="11" id="KW-1185">Reference proteome</keyword>
<dbReference type="CDD" id="cd06257">
    <property type="entry name" value="DnaJ"/>
    <property type="match status" value="1"/>
</dbReference>
<feature type="domain" description="C2 tensin-type" evidence="9">
    <location>
        <begin position="590"/>
        <end position="726"/>
    </location>
</feature>
<dbReference type="SUPFAM" id="SSF49562">
    <property type="entry name" value="C2 domain (Calcium/lipid-binding domain, CaLB)"/>
    <property type="match status" value="1"/>
</dbReference>
<evidence type="ECO:0000256" key="1">
    <source>
        <dbReference type="ARBA" id="ARBA00004132"/>
    </source>
</evidence>
<dbReference type="InterPro" id="IPR036869">
    <property type="entry name" value="J_dom_sf"/>
</dbReference>
<dbReference type="Gene3D" id="3.90.190.10">
    <property type="entry name" value="Protein tyrosine phosphatase superfamily"/>
    <property type="match status" value="1"/>
</dbReference>
<dbReference type="Pfam" id="PF00069">
    <property type="entry name" value="Pkinase"/>
    <property type="match status" value="1"/>
</dbReference>
<dbReference type="GO" id="GO:0004674">
    <property type="term" value="F:protein serine/threonine kinase activity"/>
    <property type="evidence" value="ECO:0007669"/>
    <property type="project" value="TreeGrafter"/>
</dbReference>
<dbReference type="PROSITE" id="PS51181">
    <property type="entry name" value="PPASE_TENSIN"/>
    <property type="match status" value="1"/>
</dbReference>
<evidence type="ECO:0000256" key="3">
    <source>
        <dbReference type="ARBA" id="ARBA00022741"/>
    </source>
</evidence>
<evidence type="ECO:0000313" key="10">
    <source>
        <dbReference type="EMBL" id="KAL0110473.1"/>
    </source>
</evidence>
<dbReference type="GO" id="GO:0035612">
    <property type="term" value="F:AP-2 adaptor complex binding"/>
    <property type="evidence" value="ECO:0007669"/>
    <property type="project" value="TreeGrafter"/>
</dbReference>
<organism evidence="10 11">
    <name type="scientific">Cardiocondyla obscurior</name>
    <dbReference type="NCBI Taxonomy" id="286306"/>
    <lineage>
        <taxon>Eukaryota</taxon>
        <taxon>Metazoa</taxon>
        <taxon>Ecdysozoa</taxon>
        <taxon>Arthropoda</taxon>
        <taxon>Hexapoda</taxon>
        <taxon>Insecta</taxon>
        <taxon>Pterygota</taxon>
        <taxon>Neoptera</taxon>
        <taxon>Endopterygota</taxon>
        <taxon>Hymenoptera</taxon>
        <taxon>Apocrita</taxon>
        <taxon>Aculeata</taxon>
        <taxon>Formicoidea</taxon>
        <taxon>Formicidae</taxon>
        <taxon>Myrmicinae</taxon>
        <taxon>Cardiocondyla</taxon>
    </lineage>
</organism>
<dbReference type="GO" id="GO:0045747">
    <property type="term" value="P:positive regulation of Notch signaling pathway"/>
    <property type="evidence" value="ECO:0007669"/>
    <property type="project" value="TreeGrafter"/>
</dbReference>
<dbReference type="GO" id="GO:2000369">
    <property type="term" value="P:regulation of clathrin-dependent endocytosis"/>
    <property type="evidence" value="ECO:0007669"/>
    <property type="project" value="TreeGrafter"/>
</dbReference>
<dbReference type="Proteomes" id="UP001430953">
    <property type="component" value="Unassembled WGS sequence"/>
</dbReference>
<dbReference type="PROSITE" id="PS50011">
    <property type="entry name" value="PROTEIN_KINASE_DOM"/>
    <property type="match status" value="1"/>
</dbReference>
<dbReference type="PANTHER" id="PTHR22967:SF105">
    <property type="entry name" value="CYCLIN-G-ASSOCIATED KINASE"/>
    <property type="match status" value="1"/>
</dbReference>
<feature type="region of interest" description="Disordered" evidence="5">
    <location>
        <begin position="988"/>
        <end position="1049"/>
    </location>
</feature>
<evidence type="ECO:0000259" key="9">
    <source>
        <dbReference type="PROSITE" id="PS51182"/>
    </source>
</evidence>
<proteinExistence type="inferred from homology"/>
<feature type="domain" description="J" evidence="7">
    <location>
        <begin position="1126"/>
        <end position="1192"/>
    </location>
</feature>
<dbReference type="InterPro" id="IPR008271">
    <property type="entry name" value="Ser/Thr_kinase_AS"/>
</dbReference>
<dbReference type="SUPFAM" id="SSF46565">
    <property type="entry name" value="Chaperone J-domain"/>
    <property type="match status" value="1"/>
</dbReference>
<name>A0AAW2F397_9HYME</name>
<accession>A0AAW2F397</accession>
<evidence type="ECO:0000259" key="7">
    <source>
        <dbReference type="PROSITE" id="PS50076"/>
    </source>
</evidence>
<dbReference type="Gene3D" id="1.10.287.110">
    <property type="entry name" value="DnaJ domain"/>
    <property type="match status" value="1"/>
</dbReference>
<feature type="compositionally biased region" description="Pro residues" evidence="5">
    <location>
        <begin position="358"/>
        <end position="367"/>
    </location>
</feature>
<evidence type="ECO:0008006" key="12">
    <source>
        <dbReference type="Google" id="ProtNLM"/>
    </source>
</evidence>
<evidence type="ECO:0000256" key="2">
    <source>
        <dbReference type="ARBA" id="ARBA00005490"/>
    </source>
</evidence>
<dbReference type="Pfam" id="PF10409">
    <property type="entry name" value="PTEN_C2"/>
    <property type="match status" value="1"/>
</dbReference>
<dbReference type="PROSITE" id="PS50076">
    <property type="entry name" value="DNAJ_2"/>
    <property type="match status" value="1"/>
</dbReference>
<evidence type="ECO:0000259" key="6">
    <source>
        <dbReference type="PROSITE" id="PS50011"/>
    </source>
</evidence>